<feature type="region of interest" description="Disordered" evidence="1">
    <location>
        <begin position="181"/>
        <end position="217"/>
    </location>
</feature>
<gene>
    <name evidence="3" type="ORF">ACIBG2_41835</name>
</gene>
<dbReference type="RefSeq" id="WP_397089746.1">
    <property type="nucleotide sequence ID" value="NZ_JBITGY010000013.1"/>
</dbReference>
<protein>
    <submittedName>
        <fullName evidence="3">M15 family metallopeptidase</fullName>
    </submittedName>
</protein>
<dbReference type="Gene3D" id="3.30.1380.10">
    <property type="match status" value="1"/>
</dbReference>
<proteinExistence type="predicted"/>
<accession>A0ABW7Z729</accession>
<dbReference type="PANTHER" id="PTHR34385">
    <property type="entry name" value="D-ALANYL-D-ALANINE CARBOXYPEPTIDASE"/>
    <property type="match status" value="1"/>
</dbReference>
<dbReference type="CDD" id="cd14846">
    <property type="entry name" value="Peptidase_M15_like"/>
    <property type="match status" value="1"/>
</dbReference>
<evidence type="ECO:0000259" key="2">
    <source>
        <dbReference type="Pfam" id="PF02557"/>
    </source>
</evidence>
<evidence type="ECO:0000313" key="3">
    <source>
        <dbReference type="EMBL" id="MFI6503986.1"/>
    </source>
</evidence>
<evidence type="ECO:0000256" key="1">
    <source>
        <dbReference type="SAM" id="MobiDB-lite"/>
    </source>
</evidence>
<dbReference type="InterPro" id="IPR003709">
    <property type="entry name" value="VanY-like_core_dom"/>
</dbReference>
<reference evidence="3 4" key="1">
    <citation type="submission" date="2024-10" db="EMBL/GenBank/DDBJ databases">
        <title>The Natural Products Discovery Center: Release of the First 8490 Sequenced Strains for Exploring Actinobacteria Biosynthetic Diversity.</title>
        <authorList>
            <person name="Kalkreuter E."/>
            <person name="Kautsar S.A."/>
            <person name="Yang D."/>
            <person name="Bader C.D."/>
            <person name="Teijaro C.N."/>
            <person name="Fluegel L."/>
            <person name="Davis C.M."/>
            <person name="Simpson J.R."/>
            <person name="Lauterbach L."/>
            <person name="Steele A.D."/>
            <person name="Gui C."/>
            <person name="Meng S."/>
            <person name="Li G."/>
            <person name="Viehrig K."/>
            <person name="Ye F."/>
            <person name="Su P."/>
            <person name="Kiefer A.F."/>
            <person name="Nichols A."/>
            <person name="Cepeda A.J."/>
            <person name="Yan W."/>
            <person name="Fan B."/>
            <person name="Jiang Y."/>
            <person name="Adhikari A."/>
            <person name="Zheng C.-J."/>
            <person name="Schuster L."/>
            <person name="Cowan T.M."/>
            <person name="Smanski M.J."/>
            <person name="Chevrette M.G."/>
            <person name="De Carvalho L.P.S."/>
            <person name="Shen B."/>
        </authorList>
    </citation>
    <scope>NUCLEOTIDE SEQUENCE [LARGE SCALE GENOMIC DNA]</scope>
    <source>
        <strain evidence="3 4">NPDC050545</strain>
    </source>
</reference>
<dbReference type="Pfam" id="PF02557">
    <property type="entry name" value="VanY"/>
    <property type="match status" value="1"/>
</dbReference>
<keyword evidence="4" id="KW-1185">Reference proteome</keyword>
<evidence type="ECO:0000313" key="4">
    <source>
        <dbReference type="Proteomes" id="UP001612741"/>
    </source>
</evidence>
<dbReference type="EMBL" id="JBITGY010000013">
    <property type="protein sequence ID" value="MFI6503986.1"/>
    <property type="molecule type" value="Genomic_DNA"/>
</dbReference>
<dbReference type="SUPFAM" id="SSF55166">
    <property type="entry name" value="Hedgehog/DD-peptidase"/>
    <property type="match status" value="1"/>
</dbReference>
<name>A0ABW7Z729_9ACTN</name>
<dbReference type="InterPro" id="IPR009045">
    <property type="entry name" value="Zn_M74/Hedgehog-like"/>
</dbReference>
<sequence>MSSSPSARTPTRRTRKLVIVAVAALITALAGTFAYQTVSSSAASPAKLGQADGAVPEGVTVFEQEIPGVTKLDPDLLKAVRQAARAAAGDGVEFRVNSGWRSPAYQNQLRREAISTYGSAQEAARWVATPATSPHVKGKAIDLGPAAATDWLARHGARYGLCQIYRNEPWHYELRPKAVARGCPPMYADPTRDPRMRKRSPGPDPSPSGRRTPSRPR</sequence>
<comment type="caution">
    <text evidence="3">The sequence shown here is derived from an EMBL/GenBank/DDBJ whole genome shotgun (WGS) entry which is preliminary data.</text>
</comment>
<dbReference type="Proteomes" id="UP001612741">
    <property type="component" value="Unassembled WGS sequence"/>
</dbReference>
<organism evidence="3 4">
    <name type="scientific">Nonomuraea typhae</name>
    <dbReference type="NCBI Taxonomy" id="2603600"/>
    <lineage>
        <taxon>Bacteria</taxon>
        <taxon>Bacillati</taxon>
        <taxon>Actinomycetota</taxon>
        <taxon>Actinomycetes</taxon>
        <taxon>Streptosporangiales</taxon>
        <taxon>Streptosporangiaceae</taxon>
        <taxon>Nonomuraea</taxon>
    </lineage>
</organism>
<dbReference type="PANTHER" id="PTHR34385:SF1">
    <property type="entry name" value="PEPTIDOGLYCAN L-ALANYL-D-GLUTAMATE ENDOPEPTIDASE CWLK"/>
    <property type="match status" value="1"/>
</dbReference>
<dbReference type="InterPro" id="IPR052179">
    <property type="entry name" value="DD-CPase-like"/>
</dbReference>
<feature type="domain" description="D-alanyl-D-alanine carboxypeptidase-like core" evidence="2">
    <location>
        <begin position="71"/>
        <end position="173"/>
    </location>
</feature>